<accession>A0A5J6WKN2</accession>
<proteinExistence type="predicted"/>
<dbReference type="RefSeq" id="WP_019439933.1">
    <property type="nucleotide sequence ID" value="NZ_ALOE01000005.1"/>
</dbReference>
<dbReference type="AlphaFoldDB" id="A0A5J6WKN2"/>
<sequence length="272" mass="28404">MNAILAVAGKEFQDGLRNRWFVSITVVFSILSLGLSYYGAAASGGEGNASLSSIIASLSSLAVFLIPLIALLLSYDSFVGEQEAGTLLLLLTYPLSKGQLLLGKFVGQGAIITLATVLGFGSAAVMIGLQSGFEGVFAAFGLFIVTATLLGLVFISVAYVISIAVNEKSKAAGIALLVWFFFVLVFDLALLAALVGVDDGLTQQGLVNVMMFNPADVFRLINLAALDSGDVNGVIAVAINSSQSISVLMTIMLAWILVPLTVARVVFANKKL</sequence>
<feature type="transmembrane region" description="Helical" evidence="1">
    <location>
        <begin position="105"/>
        <end position="129"/>
    </location>
</feature>
<feature type="transmembrane region" description="Helical" evidence="1">
    <location>
        <begin position="20"/>
        <end position="39"/>
    </location>
</feature>
<keyword evidence="3" id="KW-1185">Reference proteome</keyword>
<keyword evidence="1" id="KW-1133">Transmembrane helix</keyword>
<organism evidence="2 3">
    <name type="scientific">Moritella marina ATCC 15381</name>
    <dbReference type="NCBI Taxonomy" id="1202962"/>
    <lineage>
        <taxon>Bacteria</taxon>
        <taxon>Pseudomonadati</taxon>
        <taxon>Pseudomonadota</taxon>
        <taxon>Gammaproteobacteria</taxon>
        <taxon>Alteromonadales</taxon>
        <taxon>Moritellaceae</taxon>
        <taxon>Moritella</taxon>
    </lineage>
</organism>
<name>A0A5J6WKN2_MORMI</name>
<feature type="transmembrane region" description="Helical" evidence="1">
    <location>
        <begin position="135"/>
        <end position="161"/>
    </location>
</feature>
<feature type="transmembrane region" description="Helical" evidence="1">
    <location>
        <begin position="245"/>
        <end position="267"/>
    </location>
</feature>
<dbReference type="EMBL" id="CP044399">
    <property type="protein sequence ID" value="QFI36982.1"/>
    <property type="molecule type" value="Genomic_DNA"/>
</dbReference>
<evidence type="ECO:0000313" key="3">
    <source>
        <dbReference type="Proteomes" id="UP000327424"/>
    </source>
</evidence>
<dbReference type="Pfam" id="PF12679">
    <property type="entry name" value="ABC2_membrane_2"/>
    <property type="match status" value="1"/>
</dbReference>
<feature type="transmembrane region" description="Helical" evidence="1">
    <location>
        <begin position="173"/>
        <end position="197"/>
    </location>
</feature>
<evidence type="ECO:0000313" key="2">
    <source>
        <dbReference type="EMBL" id="QFI36982.1"/>
    </source>
</evidence>
<dbReference type="PANTHER" id="PTHR43471">
    <property type="entry name" value="ABC TRANSPORTER PERMEASE"/>
    <property type="match status" value="1"/>
</dbReference>
<keyword evidence="1" id="KW-0472">Membrane</keyword>
<evidence type="ECO:0000256" key="1">
    <source>
        <dbReference type="SAM" id="Phobius"/>
    </source>
</evidence>
<dbReference type="OrthoDB" id="9805862at2"/>
<dbReference type="GO" id="GO:0005886">
    <property type="term" value="C:plasma membrane"/>
    <property type="evidence" value="ECO:0007669"/>
    <property type="project" value="UniProtKB-SubCell"/>
</dbReference>
<keyword evidence="1" id="KW-0812">Transmembrane</keyword>
<reference evidence="2 3" key="1">
    <citation type="submission" date="2019-09" db="EMBL/GenBank/DDBJ databases">
        <title>Hybrid Assembly of the complete Genome of the Deep-Sea Bacterium Moritella marina from long Nanopore and Illumina reads.</title>
        <authorList>
            <person name="Magin S."/>
            <person name="Georgoulis A."/>
            <person name="Papadimitriou K."/>
            <person name="Iliakis G."/>
            <person name="Vorgias C.E."/>
        </authorList>
    </citation>
    <scope>NUCLEOTIDE SEQUENCE [LARGE SCALE GENOMIC DNA]</scope>
    <source>
        <strain evidence="2 3">MP-1</strain>
    </source>
</reference>
<dbReference type="KEGG" id="mmaa:FR932_03645"/>
<dbReference type="PANTHER" id="PTHR43471:SF1">
    <property type="entry name" value="ABC TRANSPORTER PERMEASE PROTEIN NOSY-RELATED"/>
    <property type="match status" value="1"/>
</dbReference>
<gene>
    <name evidence="2" type="ORF">FR932_03645</name>
</gene>
<feature type="transmembrane region" description="Helical" evidence="1">
    <location>
        <begin position="51"/>
        <end position="73"/>
    </location>
</feature>
<dbReference type="GO" id="GO:0140359">
    <property type="term" value="F:ABC-type transporter activity"/>
    <property type="evidence" value="ECO:0007669"/>
    <property type="project" value="InterPro"/>
</dbReference>
<protein>
    <submittedName>
        <fullName evidence="2">ABC transporter permease</fullName>
    </submittedName>
</protein>
<dbReference type="Proteomes" id="UP000327424">
    <property type="component" value="Chromosome"/>
</dbReference>